<dbReference type="EMBL" id="QCYY01003054">
    <property type="protein sequence ID" value="ROT65700.1"/>
    <property type="molecule type" value="Genomic_DNA"/>
</dbReference>
<proteinExistence type="predicted"/>
<gene>
    <name evidence="1" type="ORF">C7M84_016329</name>
</gene>
<reference evidence="1 2" key="2">
    <citation type="submission" date="2019-01" db="EMBL/GenBank/DDBJ databases">
        <title>The decoding of complex shrimp genome reveals the adaptation for benthos swimmer, frequently molting mechanism and breeding impact on genome.</title>
        <authorList>
            <person name="Sun Y."/>
            <person name="Gao Y."/>
            <person name="Yu Y."/>
        </authorList>
    </citation>
    <scope>NUCLEOTIDE SEQUENCE [LARGE SCALE GENOMIC DNA]</scope>
    <source>
        <tissue evidence="1">Muscle</tissue>
    </source>
</reference>
<name>A0A3R7NSN2_PENVA</name>
<evidence type="ECO:0000313" key="1">
    <source>
        <dbReference type="EMBL" id="ROT65700.1"/>
    </source>
</evidence>
<organism evidence="1 2">
    <name type="scientific">Penaeus vannamei</name>
    <name type="common">Whiteleg shrimp</name>
    <name type="synonym">Litopenaeus vannamei</name>
    <dbReference type="NCBI Taxonomy" id="6689"/>
    <lineage>
        <taxon>Eukaryota</taxon>
        <taxon>Metazoa</taxon>
        <taxon>Ecdysozoa</taxon>
        <taxon>Arthropoda</taxon>
        <taxon>Crustacea</taxon>
        <taxon>Multicrustacea</taxon>
        <taxon>Malacostraca</taxon>
        <taxon>Eumalacostraca</taxon>
        <taxon>Eucarida</taxon>
        <taxon>Decapoda</taxon>
        <taxon>Dendrobranchiata</taxon>
        <taxon>Penaeoidea</taxon>
        <taxon>Penaeidae</taxon>
        <taxon>Penaeus</taxon>
    </lineage>
</organism>
<dbReference type="Proteomes" id="UP000283509">
    <property type="component" value="Unassembled WGS sequence"/>
</dbReference>
<evidence type="ECO:0000313" key="2">
    <source>
        <dbReference type="Proteomes" id="UP000283509"/>
    </source>
</evidence>
<accession>A0A3R7NSN2</accession>
<sequence length="526" mass="56619">MVTHSGIPQYPPRLGWSTASPFPSSLQSPLSASSCRHPSQEPCFITPFTLSLPLISTSNFPKLTISLAFPLPLSLPLSFPLPLSLPLFPSSTLPSSLFPSSTLFLFHSPFLSFTLPSSLFPSSTLTSSLFPSSTSFSSLLLLSLSLFPLPPSLFPLPLSLPLSFLFHSPPLSFPLLSLPSSPLPLSLPLPFLSLSLFLSSLPPSSTLFPSSTLPSSLFPSSTLPSSLFPSSSFLSLSLSTPSSLFLFHSPFLSLSLSTLHSPFSLFPSSTLPSSLFHSLPFPLPPSSLFPSSTLPAFLSPPPSSLFILSFHSSISSSTLPSLSLSLCLSLSLFHSSSLFPSSTLLPLLLFHSLPSLFHSSFLSLSLTQHTSLPPSHLSLSSLSLSDYSRFTFALSNILPRLTTLPGTHVRVDIAPKHVYDPSPPTSSFVQRALSFHPAHPAVKTLVTGHFSCHAMTYRQHLSSHNCASQNLPRSLIHSTPSNSFYCVALPPKDESLRWIHTQDGDHDDGPASVFNFLALGYRTPDG</sequence>
<reference evidence="1 2" key="1">
    <citation type="submission" date="2018-04" db="EMBL/GenBank/DDBJ databases">
        <authorList>
            <person name="Zhang X."/>
            <person name="Yuan J."/>
            <person name="Li F."/>
            <person name="Xiang J."/>
        </authorList>
    </citation>
    <scope>NUCLEOTIDE SEQUENCE [LARGE SCALE GENOMIC DNA]</scope>
    <source>
        <tissue evidence="1">Muscle</tissue>
    </source>
</reference>
<comment type="caution">
    <text evidence="1">The sequence shown here is derived from an EMBL/GenBank/DDBJ whole genome shotgun (WGS) entry which is preliminary data.</text>
</comment>
<dbReference type="AlphaFoldDB" id="A0A3R7NSN2"/>
<protein>
    <submittedName>
        <fullName evidence="1">Uncharacterized protein</fullName>
    </submittedName>
</protein>
<keyword evidence="2" id="KW-1185">Reference proteome</keyword>